<gene>
    <name evidence="9" type="primary">LOC136081491</name>
</gene>
<organism evidence="8 9">
    <name type="scientific">Hydra vulgaris</name>
    <name type="common">Hydra</name>
    <name type="synonym">Hydra attenuata</name>
    <dbReference type="NCBI Taxonomy" id="6087"/>
    <lineage>
        <taxon>Eukaryota</taxon>
        <taxon>Metazoa</taxon>
        <taxon>Cnidaria</taxon>
        <taxon>Hydrozoa</taxon>
        <taxon>Hydroidolina</taxon>
        <taxon>Anthoathecata</taxon>
        <taxon>Aplanulata</taxon>
        <taxon>Hydridae</taxon>
        <taxon>Hydra</taxon>
    </lineage>
</organism>
<evidence type="ECO:0000313" key="8">
    <source>
        <dbReference type="Proteomes" id="UP001652625"/>
    </source>
</evidence>
<dbReference type="InterPro" id="IPR052035">
    <property type="entry name" value="ZnF_BED_domain_contain"/>
</dbReference>
<proteinExistence type="predicted"/>
<dbReference type="PANTHER" id="PTHR46481:SF10">
    <property type="entry name" value="ZINC FINGER BED DOMAIN-CONTAINING PROTEIN 39"/>
    <property type="match status" value="1"/>
</dbReference>
<evidence type="ECO:0000256" key="1">
    <source>
        <dbReference type="ARBA" id="ARBA00004123"/>
    </source>
</evidence>
<evidence type="ECO:0000256" key="6">
    <source>
        <dbReference type="SAM" id="MobiDB-lite"/>
    </source>
</evidence>
<dbReference type="SUPFAM" id="SSF53098">
    <property type="entry name" value="Ribonuclease H-like"/>
    <property type="match status" value="1"/>
</dbReference>
<keyword evidence="2" id="KW-0479">Metal-binding</keyword>
<dbReference type="Pfam" id="PF05699">
    <property type="entry name" value="Dimer_Tnp_hAT"/>
    <property type="match status" value="1"/>
</dbReference>
<evidence type="ECO:0000259" key="7">
    <source>
        <dbReference type="Pfam" id="PF05699"/>
    </source>
</evidence>
<feature type="domain" description="HAT C-terminal dimerisation" evidence="7">
    <location>
        <begin position="553"/>
        <end position="626"/>
    </location>
</feature>
<dbReference type="InterPro" id="IPR012337">
    <property type="entry name" value="RNaseH-like_sf"/>
</dbReference>
<dbReference type="GeneID" id="136081491"/>
<accession>A0ABM4C022</accession>
<evidence type="ECO:0000256" key="2">
    <source>
        <dbReference type="ARBA" id="ARBA00022723"/>
    </source>
</evidence>
<keyword evidence="4" id="KW-0862">Zinc</keyword>
<name>A0ABM4C022_HYDVU</name>
<dbReference type="PANTHER" id="PTHR46481">
    <property type="entry name" value="ZINC FINGER BED DOMAIN-CONTAINING PROTEIN 4"/>
    <property type="match status" value="1"/>
</dbReference>
<sequence length="632" mass="73504">MSKNNTSSPIEYAAPVSDLMNLTKKRSDKRKTIDEQNPADHNDSETSSSFSSGQTEIEVDAQSIEEAAKTTYEYYSIEEETSKWICNQCNSNRPKKYSCKTSKSILDYHLEHDHNIITPKKKRTMSGLSKEVSDKIDRALLIFIIACCPPFMLVESSAFKEFVLCLNPKYKVPCRKKLRSLLTDLYREKVELLKSKLLSIKVLSITTDGWTSCQNYSYISATAHFISDKTNFISFCLGFAYLNGRHDADNLKETLLKIVEKFKVDDKIMSIVSDNASNVRNCLNSLKVCLNIQPIRCMGHVLQLVVKNVIDLVEEGEKDTSSKFFFIARTLTKCRKIVTSFNHSSQLNDLLEESQTRQGVEKNHILHLIQDVKTCWHSTFLMAERMLKLHSYVKDIFNSKQQYKDMRKYLLDEDEMVNLKETYLEKQLSKNKSETPPLIVILKSHLLESLQTYKDSYELENNSFLLCATFLDPNYKSFQFFEKYEKKKYLKIVKEFLSDFYLSKRVGEIILIKKVIKESKKFKLSFEDEEDDSGSDSDKNVTLDLKKEISEYIRLSVHEQNVLEFWHQNQYVFPILYCISTMILCKPATSAPSERLFSDALNNLYAKRNRMTAECFQMLMFLYENLEFFNLV</sequence>
<dbReference type="InterPro" id="IPR008906">
    <property type="entry name" value="HATC_C_dom"/>
</dbReference>
<dbReference type="RefSeq" id="XP_065654883.1">
    <property type="nucleotide sequence ID" value="XM_065798811.1"/>
</dbReference>
<comment type="subcellular location">
    <subcellularLocation>
        <location evidence="1">Nucleus</location>
    </subcellularLocation>
</comment>
<evidence type="ECO:0000256" key="3">
    <source>
        <dbReference type="ARBA" id="ARBA00022771"/>
    </source>
</evidence>
<dbReference type="SUPFAM" id="SSF140996">
    <property type="entry name" value="Hermes dimerisation domain"/>
    <property type="match status" value="1"/>
</dbReference>
<reference evidence="9" key="1">
    <citation type="submission" date="2025-08" db="UniProtKB">
        <authorList>
            <consortium name="RefSeq"/>
        </authorList>
    </citation>
    <scope>IDENTIFICATION</scope>
</reference>
<feature type="region of interest" description="Disordered" evidence="6">
    <location>
        <begin position="1"/>
        <end position="57"/>
    </location>
</feature>
<evidence type="ECO:0000256" key="5">
    <source>
        <dbReference type="ARBA" id="ARBA00023242"/>
    </source>
</evidence>
<feature type="compositionally biased region" description="Basic and acidic residues" evidence="6">
    <location>
        <begin position="30"/>
        <end position="44"/>
    </location>
</feature>
<protein>
    <submittedName>
        <fullName evidence="9">Uncharacterized protein LOC136081491</fullName>
    </submittedName>
</protein>
<evidence type="ECO:0000256" key="4">
    <source>
        <dbReference type="ARBA" id="ARBA00022833"/>
    </source>
</evidence>
<keyword evidence="3" id="KW-0863">Zinc-finger</keyword>
<evidence type="ECO:0000313" key="9">
    <source>
        <dbReference type="RefSeq" id="XP_065654883.1"/>
    </source>
</evidence>
<keyword evidence="8" id="KW-1185">Reference proteome</keyword>
<dbReference type="Proteomes" id="UP001652625">
    <property type="component" value="Chromosome 06"/>
</dbReference>
<keyword evidence="5" id="KW-0539">Nucleus</keyword>